<dbReference type="SUPFAM" id="SSF101960">
    <property type="entry name" value="Stabilizer of iron transporter SufD"/>
    <property type="match status" value="1"/>
</dbReference>
<dbReference type="Pfam" id="PF01458">
    <property type="entry name" value="SUFBD_core"/>
    <property type="match status" value="1"/>
</dbReference>
<dbReference type="PANTHER" id="PTHR43575">
    <property type="entry name" value="PROTEIN ABCI7, CHLOROPLASTIC"/>
    <property type="match status" value="1"/>
</dbReference>
<dbReference type="Proteomes" id="UP000494329">
    <property type="component" value="Unassembled WGS sequence"/>
</dbReference>
<evidence type="ECO:0000313" key="4">
    <source>
        <dbReference type="EMBL" id="CAB3770722.1"/>
    </source>
</evidence>
<sequence>MKNESLDHLTHVFKALAPTLPGAQLPWMGERRLRAFEQFRVQGFPTRADEAWKYTNLDVLNQKPLRFVPAGDHRGEAERLARVHALAGAHRLVLVDGIEVPELSDIGGLPPGVFIGSLAAALSQMPGRVQSALAQPAWSDGLDAFNAAFARDGYVLLLPPDTVLDKPLHVIFIGGEGDLAVQPSNLIVAGARARGAVIEQFIGCTGDGYYTNAVTRVSADDEADVQHYRVQQEGQNAVHTGAVIAGQGRASRFASYVFSFGGSLARSTVKVTLAAPGTSTTLDGLYVGGGRQHLDHYTMIDHAHPQCASRETYRGVLDGAAHGVFNGRIVVRQDAQRTDADQANHNLLLSRNAEIDTKPQLEIFADDVRCTHGTTVGQLDEAQLFYLRARGIDERAARALLTFAFARDVIDRVTIEPLKARLEAALLTRMADAPADAGDA</sequence>
<protein>
    <submittedName>
        <fullName evidence="4">FeS cluster assembly protein SufD</fullName>
    </submittedName>
</protein>
<proteinExistence type="inferred from homology"/>
<evidence type="ECO:0000313" key="5">
    <source>
        <dbReference type="Proteomes" id="UP000494329"/>
    </source>
</evidence>
<dbReference type="Pfam" id="PF19295">
    <property type="entry name" value="SufBD_N"/>
    <property type="match status" value="1"/>
</dbReference>
<feature type="domain" description="SUF system FeS cluster assembly SufBD core" evidence="2">
    <location>
        <begin position="176"/>
        <end position="405"/>
    </location>
</feature>
<dbReference type="PANTHER" id="PTHR43575:SF1">
    <property type="entry name" value="PROTEIN ABCI7, CHLOROPLASTIC"/>
    <property type="match status" value="1"/>
</dbReference>
<feature type="domain" description="SUF system FeS cluster assembly SufBD N-terminal" evidence="3">
    <location>
        <begin position="9"/>
        <end position="170"/>
    </location>
</feature>
<dbReference type="InterPro" id="IPR055346">
    <property type="entry name" value="Fe-S_cluster_assembly_SufBD"/>
</dbReference>
<comment type="similarity">
    <text evidence="1">Belongs to the iron-sulfur cluster assembly SufBD family.</text>
</comment>
<dbReference type="NCBIfam" id="TIGR01981">
    <property type="entry name" value="sufD"/>
    <property type="match status" value="1"/>
</dbReference>
<dbReference type="AlphaFoldDB" id="A0A6J5EZK0"/>
<gene>
    <name evidence="4" type="primary">sufD</name>
    <name evidence="4" type="ORF">LMG29739_05855</name>
</gene>
<evidence type="ECO:0000259" key="3">
    <source>
        <dbReference type="Pfam" id="PF19295"/>
    </source>
</evidence>
<dbReference type="InterPro" id="IPR000825">
    <property type="entry name" value="SUF_FeS_clus_asmbl_SufBD_core"/>
</dbReference>
<dbReference type="InterPro" id="IPR011542">
    <property type="entry name" value="SUF_FeS_clus_asmbl_SufD"/>
</dbReference>
<dbReference type="EMBL" id="CADIKF010000073">
    <property type="protein sequence ID" value="CAB3770722.1"/>
    <property type="molecule type" value="Genomic_DNA"/>
</dbReference>
<evidence type="ECO:0000259" key="2">
    <source>
        <dbReference type="Pfam" id="PF01458"/>
    </source>
</evidence>
<organism evidence="4 5">
    <name type="scientific">Paraburkholderia solisilvae</name>
    <dbReference type="NCBI Taxonomy" id="624376"/>
    <lineage>
        <taxon>Bacteria</taxon>
        <taxon>Pseudomonadati</taxon>
        <taxon>Pseudomonadota</taxon>
        <taxon>Betaproteobacteria</taxon>
        <taxon>Burkholderiales</taxon>
        <taxon>Burkholderiaceae</taxon>
        <taxon>Paraburkholderia</taxon>
    </lineage>
</organism>
<dbReference type="GO" id="GO:0016226">
    <property type="term" value="P:iron-sulfur cluster assembly"/>
    <property type="evidence" value="ECO:0007669"/>
    <property type="project" value="InterPro"/>
</dbReference>
<keyword evidence="5" id="KW-1185">Reference proteome</keyword>
<dbReference type="InterPro" id="IPR037284">
    <property type="entry name" value="SUF_FeS_clus_asmbl_SufBD_sf"/>
</dbReference>
<dbReference type="RefSeq" id="WP_175114981.1">
    <property type="nucleotide sequence ID" value="NZ_CADIKF010000073.1"/>
</dbReference>
<name>A0A6J5EZK0_9BURK</name>
<evidence type="ECO:0000256" key="1">
    <source>
        <dbReference type="ARBA" id="ARBA00043967"/>
    </source>
</evidence>
<dbReference type="InterPro" id="IPR045595">
    <property type="entry name" value="SufBD_N"/>
</dbReference>
<reference evidence="4 5" key="1">
    <citation type="submission" date="2020-04" db="EMBL/GenBank/DDBJ databases">
        <authorList>
            <person name="De Canck E."/>
        </authorList>
    </citation>
    <scope>NUCLEOTIDE SEQUENCE [LARGE SCALE GENOMIC DNA]</scope>
    <source>
        <strain evidence="4 5">LMG 29739</strain>
    </source>
</reference>
<accession>A0A6J5EZK0</accession>